<comment type="subcellular location">
    <subcellularLocation>
        <location evidence="1">Secreted</location>
        <location evidence="1">Cell wall</location>
    </subcellularLocation>
</comment>
<dbReference type="GO" id="GO:0030599">
    <property type="term" value="F:pectinesterase activity"/>
    <property type="evidence" value="ECO:0007669"/>
    <property type="project" value="InterPro"/>
</dbReference>
<accession>A0A392SBI7</accession>
<evidence type="ECO:0000313" key="7">
    <source>
        <dbReference type="EMBL" id="MCI45777.1"/>
    </source>
</evidence>
<evidence type="ECO:0000313" key="8">
    <source>
        <dbReference type="Proteomes" id="UP000265520"/>
    </source>
</evidence>
<organism evidence="7 8">
    <name type="scientific">Trifolium medium</name>
    <dbReference type="NCBI Taxonomy" id="97028"/>
    <lineage>
        <taxon>Eukaryota</taxon>
        <taxon>Viridiplantae</taxon>
        <taxon>Streptophyta</taxon>
        <taxon>Embryophyta</taxon>
        <taxon>Tracheophyta</taxon>
        <taxon>Spermatophyta</taxon>
        <taxon>Magnoliopsida</taxon>
        <taxon>eudicotyledons</taxon>
        <taxon>Gunneridae</taxon>
        <taxon>Pentapetalae</taxon>
        <taxon>rosids</taxon>
        <taxon>fabids</taxon>
        <taxon>Fabales</taxon>
        <taxon>Fabaceae</taxon>
        <taxon>Papilionoideae</taxon>
        <taxon>50 kb inversion clade</taxon>
        <taxon>NPAAA clade</taxon>
        <taxon>Hologalegina</taxon>
        <taxon>IRL clade</taxon>
        <taxon>Trifolieae</taxon>
        <taxon>Trifolium</taxon>
    </lineage>
</organism>
<dbReference type="InterPro" id="IPR011050">
    <property type="entry name" value="Pectin_lyase_fold/virulence"/>
</dbReference>
<dbReference type="GO" id="GO:0042545">
    <property type="term" value="P:cell wall modification"/>
    <property type="evidence" value="ECO:0007669"/>
    <property type="project" value="InterPro"/>
</dbReference>
<keyword evidence="4" id="KW-0378">Hydrolase</keyword>
<keyword evidence="3" id="KW-0134">Cell wall</keyword>
<evidence type="ECO:0000256" key="3">
    <source>
        <dbReference type="ARBA" id="ARBA00022512"/>
    </source>
</evidence>
<keyword evidence="3" id="KW-0964">Secreted</keyword>
<dbReference type="Gene3D" id="2.160.20.10">
    <property type="entry name" value="Single-stranded right-handed beta-helix, Pectin lyase-like"/>
    <property type="match status" value="1"/>
</dbReference>
<name>A0A392SBI7_9FABA</name>
<dbReference type="SUPFAM" id="SSF51126">
    <property type="entry name" value="Pectin lyase-like"/>
    <property type="match status" value="1"/>
</dbReference>
<proteinExistence type="predicted"/>
<protein>
    <submittedName>
        <fullName evidence="7">Pectinesterase/pectinesterase inhibitor PPE8B</fullName>
    </submittedName>
</protein>
<comment type="caution">
    <text evidence="7">The sequence shown here is derived from an EMBL/GenBank/DDBJ whole genome shotgun (WGS) entry which is preliminary data.</text>
</comment>
<dbReference type="InterPro" id="IPR000070">
    <property type="entry name" value="Pectinesterase_cat"/>
</dbReference>
<dbReference type="EMBL" id="LXQA010348450">
    <property type="protein sequence ID" value="MCI45777.1"/>
    <property type="molecule type" value="Genomic_DNA"/>
</dbReference>
<keyword evidence="5" id="KW-0063">Aspartyl esterase</keyword>
<comment type="pathway">
    <text evidence="2">Glycan metabolism; pectin degradation; 2-dehydro-3-deoxy-D-gluconate from pectin: step 1/5.</text>
</comment>
<evidence type="ECO:0000256" key="1">
    <source>
        <dbReference type="ARBA" id="ARBA00004191"/>
    </source>
</evidence>
<feature type="non-terminal residue" evidence="7">
    <location>
        <position position="84"/>
    </location>
</feature>
<keyword evidence="8" id="KW-1185">Reference proteome</keyword>
<dbReference type="AlphaFoldDB" id="A0A392SBI7"/>
<evidence type="ECO:0000256" key="4">
    <source>
        <dbReference type="ARBA" id="ARBA00022801"/>
    </source>
</evidence>
<evidence type="ECO:0000256" key="5">
    <source>
        <dbReference type="ARBA" id="ARBA00023085"/>
    </source>
</evidence>
<dbReference type="PANTHER" id="PTHR31707">
    <property type="entry name" value="PECTINESTERASE"/>
    <property type="match status" value="1"/>
</dbReference>
<evidence type="ECO:0000259" key="6">
    <source>
        <dbReference type="Pfam" id="PF01095"/>
    </source>
</evidence>
<evidence type="ECO:0000256" key="2">
    <source>
        <dbReference type="ARBA" id="ARBA00005184"/>
    </source>
</evidence>
<dbReference type="Pfam" id="PF01095">
    <property type="entry name" value="Pectinesterase"/>
    <property type="match status" value="1"/>
</dbReference>
<feature type="domain" description="Pectinesterase catalytic" evidence="6">
    <location>
        <begin position="2"/>
        <end position="84"/>
    </location>
</feature>
<reference evidence="7 8" key="1">
    <citation type="journal article" date="2018" name="Front. Plant Sci.">
        <title>Red Clover (Trifolium pratense) and Zigzag Clover (T. medium) - A Picture of Genomic Similarities and Differences.</title>
        <authorList>
            <person name="Dluhosova J."/>
            <person name="Istvanek J."/>
            <person name="Nedelnik J."/>
            <person name="Repkova J."/>
        </authorList>
    </citation>
    <scope>NUCLEOTIDE SEQUENCE [LARGE SCALE GENOMIC DNA]</scope>
    <source>
        <strain evidence="8">cv. 10/8</strain>
        <tissue evidence="7">Leaf</tissue>
    </source>
</reference>
<dbReference type="UniPathway" id="UPA00545">
    <property type="reaction ID" value="UER00823"/>
</dbReference>
<dbReference type="Proteomes" id="UP000265520">
    <property type="component" value="Unassembled WGS sequence"/>
</dbReference>
<sequence length="84" mass="9493">MNESTGFSFQFCNISADTDLQPTTQTYLGRPWGAYSRTIFMQSYLSNAISPKGWIPWNTSNLHLDTLTYGEFKNFGQGAKVADR</sequence>
<dbReference type="InterPro" id="IPR012334">
    <property type="entry name" value="Pectin_lyas_fold"/>
</dbReference>
<dbReference type="GO" id="GO:0045490">
    <property type="term" value="P:pectin catabolic process"/>
    <property type="evidence" value="ECO:0007669"/>
    <property type="project" value="UniProtKB-UniPathway"/>
</dbReference>